<evidence type="ECO:0000256" key="1">
    <source>
        <dbReference type="SAM" id="MobiDB-lite"/>
    </source>
</evidence>
<feature type="region of interest" description="Disordered" evidence="1">
    <location>
        <begin position="39"/>
        <end position="93"/>
    </location>
</feature>
<reference evidence="2 3" key="1">
    <citation type="submission" date="2019-02" db="EMBL/GenBank/DDBJ databases">
        <title>Deep-cultivation of Planctomycetes and their phenomic and genomic characterization uncovers novel biology.</title>
        <authorList>
            <person name="Wiegand S."/>
            <person name="Jogler M."/>
            <person name="Boedeker C."/>
            <person name="Pinto D."/>
            <person name="Vollmers J."/>
            <person name="Rivas-Marin E."/>
            <person name="Kohn T."/>
            <person name="Peeters S.H."/>
            <person name="Heuer A."/>
            <person name="Rast P."/>
            <person name="Oberbeckmann S."/>
            <person name="Bunk B."/>
            <person name="Jeske O."/>
            <person name="Meyerdierks A."/>
            <person name="Storesund J.E."/>
            <person name="Kallscheuer N."/>
            <person name="Luecker S."/>
            <person name="Lage O.M."/>
            <person name="Pohl T."/>
            <person name="Merkel B.J."/>
            <person name="Hornburger P."/>
            <person name="Mueller R.-W."/>
            <person name="Bruemmer F."/>
            <person name="Labrenz M."/>
            <person name="Spormann A.M."/>
            <person name="Op Den Camp H."/>
            <person name="Overmann J."/>
            <person name="Amann R."/>
            <person name="Jetten M.S.M."/>
            <person name="Mascher T."/>
            <person name="Medema M.H."/>
            <person name="Devos D.P."/>
            <person name="Kaster A.-K."/>
            <person name="Ovreas L."/>
            <person name="Rohde M."/>
            <person name="Galperin M.Y."/>
            <person name="Jogler C."/>
        </authorList>
    </citation>
    <scope>NUCLEOTIDE SEQUENCE [LARGE SCALE GENOMIC DNA]</scope>
    <source>
        <strain evidence="2 3">Poly41</strain>
    </source>
</reference>
<comment type="caution">
    <text evidence="2">The sequence shown here is derived from an EMBL/GenBank/DDBJ whole genome shotgun (WGS) entry which is preliminary data.</text>
</comment>
<accession>A0A5C6D8U2</accession>
<name>A0A5C6D8U2_9BACT</name>
<gene>
    <name evidence="2" type="ORF">Poly41_61730</name>
</gene>
<evidence type="ECO:0000313" key="3">
    <source>
        <dbReference type="Proteomes" id="UP000319143"/>
    </source>
</evidence>
<dbReference type="EMBL" id="SJPV01000016">
    <property type="protein sequence ID" value="TWU31616.1"/>
    <property type="molecule type" value="Genomic_DNA"/>
</dbReference>
<proteinExistence type="predicted"/>
<keyword evidence="3" id="KW-1185">Reference proteome</keyword>
<evidence type="ECO:0000313" key="2">
    <source>
        <dbReference type="EMBL" id="TWU31616.1"/>
    </source>
</evidence>
<dbReference type="Proteomes" id="UP000319143">
    <property type="component" value="Unassembled WGS sequence"/>
</dbReference>
<sequence>MKRSIPVEFSLWELGRVLSKWRQSRIAASEHKTPSIVQIRREWDPVDGPVPSSSRGQHQRWSDRRPSAMRLPEVNTGRLLAADRGPPEAKGKPKWGSSLAFYAAMADLMPIESTWEIAYVSDMPAWEEKKVLAHQISELQRLVPWRHSGAFVGDTQMSPFP</sequence>
<protein>
    <submittedName>
        <fullName evidence="2">Uncharacterized protein</fullName>
    </submittedName>
</protein>
<dbReference type="AlphaFoldDB" id="A0A5C6D8U2"/>
<organism evidence="2 3">
    <name type="scientific">Novipirellula artificiosorum</name>
    <dbReference type="NCBI Taxonomy" id="2528016"/>
    <lineage>
        <taxon>Bacteria</taxon>
        <taxon>Pseudomonadati</taxon>
        <taxon>Planctomycetota</taxon>
        <taxon>Planctomycetia</taxon>
        <taxon>Pirellulales</taxon>
        <taxon>Pirellulaceae</taxon>
        <taxon>Novipirellula</taxon>
    </lineage>
</organism>